<dbReference type="GO" id="GO:0016787">
    <property type="term" value="F:hydrolase activity"/>
    <property type="evidence" value="ECO:0007669"/>
    <property type="project" value="UniProtKB-KW"/>
</dbReference>
<protein>
    <submittedName>
        <fullName evidence="3">Nicotinamidase-related amidase</fullName>
    </submittedName>
</protein>
<comment type="similarity">
    <text evidence="1">Belongs to the isochorismatase family.</text>
</comment>
<organism evidence="3 4">
    <name type="scientific">Williamwhitmania taraxaci</name>
    <dbReference type="NCBI Taxonomy" id="1640674"/>
    <lineage>
        <taxon>Bacteria</taxon>
        <taxon>Pseudomonadati</taxon>
        <taxon>Bacteroidota</taxon>
        <taxon>Bacteroidia</taxon>
        <taxon>Bacteroidales</taxon>
        <taxon>Williamwhitmaniaceae</taxon>
        <taxon>Williamwhitmania</taxon>
    </lineage>
</organism>
<accession>A0A1G6MT52</accession>
<dbReference type="PANTHER" id="PTHR11080">
    <property type="entry name" value="PYRAZINAMIDASE/NICOTINAMIDASE"/>
    <property type="match status" value="1"/>
</dbReference>
<dbReference type="PANTHER" id="PTHR11080:SF2">
    <property type="entry name" value="LD05707P"/>
    <property type="match status" value="1"/>
</dbReference>
<gene>
    <name evidence="3" type="ORF">SAMN05216323_103822</name>
</gene>
<keyword evidence="4" id="KW-1185">Reference proteome</keyword>
<dbReference type="EMBL" id="FMYP01000038">
    <property type="protein sequence ID" value="SDC58692.1"/>
    <property type="molecule type" value="Genomic_DNA"/>
</dbReference>
<evidence type="ECO:0000256" key="1">
    <source>
        <dbReference type="ARBA" id="ARBA00006336"/>
    </source>
</evidence>
<name>A0A1G6MT52_9BACT</name>
<reference evidence="3 4" key="1">
    <citation type="submission" date="2016-09" db="EMBL/GenBank/DDBJ databases">
        <authorList>
            <person name="Capua I."/>
            <person name="De Benedictis P."/>
            <person name="Joannis T."/>
            <person name="Lombin L.H."/>
            <person name="Cattoli G."/>
        </authorList>
    </citation>
    <scope>NUCLEOTIDE SEQUENCE [LARGE SCALE GENOMIC DNA]</scope>
    <source>
        <strain evidence="3 4">A7P-90m</strain>
    </source>
</reference>
<dbReference type="AlphaFoldDB" id="A0A1G6MT52"/>
<evidence type="ECO:0000313" key="4">
    <source>
        <dbReference type="Proteomes" id="UP000199452"/>
    </source>
</evidence>
<dbReference type="STRING" id="1640674.SAMN05216323_103822"/>
<keyword evidence="2" id="KW-0378">Hydrolase</keyword>
<dbReference type="Proteomes" id="UP000199452">
    <property type="component" value="Unassembled WGS sequence"/>
</dbReference>
<dbReference type="RefSeq" id="WP_212590536.1">
    <property type="nucleotide sequence ID" value="NZ_FMYP01000038.1"/>
</dbReference>
<dbReference type="InterPro" id="IPR052347">
    <property type="entry name" value="Isochorismatase_Nicotinamidase"/>
</dbReference>
<dbReference type="Gene3D" id="3.40.50.850">
    <property type="entry name" value="Isochorismatase-like"/>
    <property type="match status" value="1"/>
</dbReference>
<dbReference type="SUPFAM" id="SSF52499">
    <property type="entry name" value="Isochorismatase-like hydrolases"/>
    <property type="match status" value="1"/>
</dbReference>
<evidence type="ECO:0000313" key="3">
    <source>
        <dbReference type="EMBL" id="SDC58692.1"/>
    </source>
</evidence>
<evidence type="ECO:0000256" key="2">
    <source>
        <dbReference type="ARBA" id="ARBA00022801"/>
    </source>
</evidence>
<sequence length="259" mass="28737">MKTALFIIDMQNDFCKPTGSLYIPGAEHDVARLSTFIDTNSGLLNAIILTQDNHQVMDIAHPGFWRNGKGEFPAPFTGITYADIVSGVWIPRFEKELVLQYLNALDVQGEFPHTIWPEHCLMGSEGAAIVPEIMNAVNQWASQGRFYQLVVKGTNPFTEHFGALRSNVPIDGAPETQLNVELVMKLKTFDRILVAGEAKSHCVANTIKQLFAYPDLMKRLVILNDCMSNVPGFEQIADPIYQRALAMGAVITNSTNINL</sequence>
<proteinExistence type="inferred from homology"/>
<dbReference type="InterPro" id="IPR036380">
    <property type="entry name" value="Isochorismatase-like_sf"/>
</dbReference>